<dbReference type="KEGG" id="mbn:Mboo_1810"/>
<dbReference type="InterPro" id="IPR035965">
    <property type="entry name" value="PAS-like_dom_sf"/>
</dbReference>
<dbReference type="Gene3D" id="6.10.250.490">
    <property type="match status" value="1"/>
</dbReference>
<evidence type="ECO:0000313" key="11">
    <source>
        <dbReference type="Proteomes" id="UP000002408"/>
    </source>
</evidence>
<evidence type="ECO:0000256" key="4">
    <source>
        <dbReference type="ARBA" id="ARBA00022679"/>
    </source>
</evidence>
<evidence type="ECO:0000259" key="7">
    <source>
        <dbReference type="PROSITE" id="PS50109"/>
    </source>
</evidence>
<evidence type="ECO:0000256" key="2">
    <source>
        <dbReference type="ARBA" id="ARBA00012438"/>
    </source>
</evidence>
<keyword evidence="6" id="KW-0175">Coiled coil</keyword>
<dbReference type="SMART" id="SM00387">
    <property type="entry name" value="HATPase_c"/>
    <property type="match status" value="1"/>
</dbReference>
<sequence length="488" mass="55086">MLMLDPWTGTILDVNPAASAFYGYPRDVLCTMKIGEINQLSPEEVARLRREISEGSLQYFVAPHRISDGSVRTVEIHSSPISVGSRQYLFSIIHDITDRKKAEEALRENEERLRLVNDSSKDSIYSYDRAGRFTSANRKLCENMHMRPDQIIGKTHEELGFPREICREWDALHSRVYTTDISLTAETKTPMPDGAVHDYEVVLNPIHDSTGAIMGISGITRDITERKAIEAERERLARQREALITDLEQKNAELERFTYTVSHDLKSPLITIRGFAGLVEEDIRNNDTAAVKRDLDRIDAATEKMEMLLKDLLNLSRIGRIVNPPENVSFTEIAQEAIELLNAPLKKREVTVTIYPDMPVVSVDRGRVREVVTNLVENAIKFMGDQQHPEIHIGVHEDGNRPVFFIRDNGIGIDPRYHERIFNLFEKLDVLKEGSGAGLAIVKRIIEVHGGTIRVESEGPGKGTTFLFTLPLALTAETDTHNKGKGRE</sequence>
<dbReference type="InterPro" id="IPR003594">
    <property type="entry name" value="HATPase_dom"/>
</dbReference>
<dbReference type="InterPro" id="IPR003661">
    <property type="entry name" value="HisK_dim/P_dom"/>
</dbReference>
<evidence type="ECO:0000259" key="8">
    <source>
        <dbReference type="PROSITE" id="PS50112"/>
    </source>
</evidence>
<dbReference type="CDD" id="cd00082">
    <property type="entry name" value="HisKA"/>
    <property type="match status" value="1"/>
</dbReference>
<evidence type="ECO:0000259" key="9">
    <source>
        <dbReference type="PROSITE" id="PS50113"/>
    </source>
</evidence>
<dbReference type="HOGENOM" id="CLU_000445_114_71_2"/>
<dbReference type="SMART" id="SM00388">
    <property type="entry name" value="HisKA"/>
    <property type="match status" value="1"/>
</dbReference>
<proteinExistence type="predicted"/>
<dbReference type="Pfam" id="PF13426">
    <property type="entry name" value="PAS_9"/>
    <property type="match status" value="1"/>
</dbReference>
<dbReference type="PROSITE" id="PS50109">
    <property type="entry name" value="HIS_KIN"/>
    <property type="match status" value="1"/>
</dbReference>
<dbReference type="eggNOG" id="arCOG07605">
    <property type="taxonomic scope" value="Archaea"/>
</dbReference>
<dbReference type="Pfam" id="PF00512">
    <property type="entry name" value="HisKA"/>
    <property type="match status" value="1"/>
</dbReference>
<keyword evidence="4" id="KW-0808">Transferase</keyword>
<dbReference type="STRING" id="456442.Mboo_1810"/>
<dbReference type="PRINTS" id="PR00344">
    <property type="entry name" value="BCTRLSENSOR"/>
</dbReference>
<dbReference type="CDD" id="cd00130">
    <property type="entry name" value="PAS"/>
    <property type="match status" value="2"/>
</dbReference>
<comment type="catalytic activity">
    <reaction evidence="1">
        <text>ATP + protein L-histidine = ADP + protein N-phospho-L-histidine.</text>
        <dbReference type="EC" id="2.7.13.3"/>
    </reaction>
</comment>
<dbReference type="InterPro" id="IPR052162">
    <property type="entry name" value="Sensor_kinase/Photoreceptor"/>
</dbReference>
<feature type="domain" description="PAC" evidence="9">
    <location>
        <begin position="55"/>
        <end position="108"/>
    </location>
</feature>
<keyword evidence="11" id="KW-1185">Reference proteome</keyword>
<dbReference type="eggNOG" id="arCOG06712">
    <property type="taxonomic scope" value="Archaea"/>
</dbReference>
<dbReference type="InterPro" id="IPR000014">
    <property type="entry name" value="PAS"/>
</dbReference>
<keyword evidence="3" id="KW-0597">Phosphoprotein</keyword>
<dbReference type="PANTHER" id="PTHR43304:SF1">
    <property type="entry name" value="PAC DOMAIN-CONTAINING PROTEIN"/>
    <property type="match status" value="1"/>
</dbReference>
<dbReference type="Gene3D" id="3.30.450.20">
    <property type="entry name" value="PAS domain"/>
    <property type="match status" value="2"/>
</dbReference>
<reference evidence="11" key="1">
    <citation type="journal article" date="2015" name="Microbiology">
        <title>Genome of Methanoregula boonei 6A8 reveals adaptations to oligotrophic peatland environments.</title>
        <authorList>
            <person name="Braeuer S."/>
            <person name="Cadillo-Quiroz H."/>
            <person name="Kyrpides N."/>
            <person name="Woyke T."/>
            <person name="Goodwin L."/>
            <person name="Detter C."/>
            <person name="Podell S."/>
            <person name="Yavitt J.B."/>
            <person name="Zinder S.H."/>
        </authorList>
    </citation>
    <scope>NUCLEOTIDE SEQUENCE [LARGE SCALE GENOMIC DNA]</scope>
    <source>
        <strain evidence="11">DSM 21154 / JCM 14090 / 6A8</strain>
    </source>
</reference>
<evidence type="ECO:0000256" key="1">
    <source>
        <dbReference type="ARBA" id="ARBA00000085"/>
    </source>
</evidence>
<dbReference type="Pfam" id="PF02518">
    <property type="entry name" value="HATPase_c"/>
    <property type="match status" value="1"/>
</dbReference>
<gene>
    <name evidence="10" type="ordered locus">Mboo_1810</name>
</gene>
<dbReference type="Pfam" id="PF08448">
    <property type="entry name" value="PAS_4"/>
    <property type="match status" value="1"/>
</dbReference>
<feature type="coiled-coil region" evidence="6">
    <location>
        <begin position="226"/>
        <end position="253"/>
    </location>
</feature>
<name>A7I9B5_METB6</name>
<dbReference type="InterPro" id="IPR000700">
    <property type="entry name" value="PAS-assoc_C"/>
</dbReference>
<dbReference type="NCBIfam" id="TIGR00229">
    <property type="entry name" value="sensory_box"/>
    <property type="match status" value="2"/>
</dbReference>
<feature type="domain" description="Histidine kinase" evidence="7">
    <location>
        <begin position="260"/>
        <end position="474"/>
    </location>
</feature>
<evidence type="ECO:0000256" key="6">
    <source>
        <dbReference type="SAM" id="Coils"/>
    </source>
</evidence>
<dbReference type="InterPro" id="IPR013656">
    <property type="entry name" value="PAS_4"/>
</dbReference>
<evidence type="ECO:0000256" key="5">
    <source>
        <dbReference type="ARBA" id="ARBA00022777"/>
    </source>
</evidence>
<dbReference type="Gene3D" id="1.10.287.130">
    <property type="match status" value="1"/>
</dbReference>
<evidence type="ECO:0000313" key="10">
    <source>
        <dbReference type="EMBL" id="ABS56326.1"/>
    </source>
</evidence>
<feature type="domain" description="PAS" evidence="8">
    <location>
        <begin position="109"/>
        <end position="155"/>
    </location>
</feature>
<dbReference type="EC" id="2.7.13.3" evidence="2"/>
<dbReference type="InterPro" id="IPR036890">
    <property type="entry name" value="HATPase_C_sf"/>
</dbReference>
<dbReference type="GO" id="GO:0000155">
    <property type="term" value="F:phosphorelay sensor kinase activity"/>
    <property type="evidence" value="ECO:0007669"/>
    <property type="project" value="InterPro"/>
</dbReference>
<protein>
    <recommendedName>
        <fullName evidence="2">histidine kinase</fullName>
        <ecNumber evidence="2">2.7.13.3</ecNumber>
    </recommendedName>
</protein>
<dbReference type="AlphaFoldDB" id="A7I9B5"/>
<keyword evidence="5 10" id="KW-0418">Kinase</keyword>
<dbReference type="FunFam" id="3.30.565.10:FF:000006">
    <property type="entry name" value="Sensor histidine kinase WalK"/>
    <property type="match status" value="1"/>
</dbReference>
<evidence type="ECO:0000256" key="3">
    <source>
        <dbReference type="ARBA" id="ARBA00022553"/>
    </source>
</evidence>
<feature type="domain" description="PAC" evidence="9">
    <location>
        <begin position="183"/>
        <end position="235"/>
    </location>
</feature>
<dbReference type="InterPro" id="IPR036097">
    <property type="entry name" value="HisK_dim/P_sf"/>
</dbReference>
<accession>A7I9B5</accession>
<dbReference type="SUPFAM" id="SSF55785">
    <property type="entry name" value="PYP-like sensor domain (PAS domain)"/>
    <property type="match status" value="2"/>
</dbReference>
<dbReference type="PROSITE" id="PS50112">
    <property type="entry name" value="PAS"/>
    <property type="match status" value="1"/>
</dbReference>
<dbReference type="PROSITE" id="PS50113">
    <property type="entry name" value="PAC"/>
    <property type="match status" value="2"/>
</dbReference>
<dbReference type="InterPro" id="IPR005467">
    <property type="entry name" value="His_kinase_dom"/>
</dbReference>
<dbReference type="Gene3D" id="3.30.565.10">
    <property type="entry name" value="Histidine kinase-like ATPase, C-terminal domain"/>
    <property type="match status" value="1"/>
</dbReference>
<organism evidence="10 11">
    <name type="scientific">Methanoregula boonei (strain DSM 21154 / JCM 14090 / 6A8)</name>
    <dbReference type="NCBI Taxonomy" id="456442"/>
    <lineage>
        <taxon>Archaea</taxon>
        <taxon>Methanobacteriati</taxon>
        <taxon>Methanobacteriota</taxon>
        <taxon>Stenosarchaea group</taxon>
        <taxon>Methanomicrobia</taxon>
        <taxon>Methanomicrobiales</taxon>
        <taxon>Methanoregulaceae</taxon>
        <taxon>Methanoregula</taxon>
    </lineage>
</organism>
<dbReference type="PANTHER" id="PTHR43304">
    <property type="entry name" value="PHYTOCHROME-LIKE PROTEIN CPH1"/>
    <property type="match status" value="1"/>
</dbReference>
<dbReference type="SUPFAM" id="SSF55874">
    <property type="entry name" value="ATPase domain of HSP90 chaperone/DNA topoisomerase II/histidine kinase"/>
    <property type="match status" value="1"/>
</dbReference>
<dbReference type="Proteomes" id="UP000002408">
    <property type="component" value="Chromosome"/>
</dbReference>
<dbReference type="EMBL" id="CP000780">
    <property type="protein sequence ID" value="ABS56326.1"/>
    <property type="molecule type" value="Genomic_DNA"/>
</dbReference>
<dbReference type="SUPFAM" id="SSF47384">
    <property type="entry name" value="Homodimeric domain of signal transducing histidine kinase"/>
    <property type="match status" value="1"/>
</dbReference>
<dbReference type="InterPro" id="IPR004358">
    <property type="entry name" value="Sig_transdc_His_kin-like_C"/>
</dbReference>